<comment type="caution">
    <text evidence="2">The sequence shown here is derived from an EMBL/GenBank/DDBJ whole genome shotgun (WGS) entry which is preliminary data.</text>
</comment>
<evidence type="ECO:0000313" key="2">
    <source>
        <dbReference type="EMBL" id="RXW24594.1"/>
    </source>
</evidence>
<keyword evidence="1" id="KW-0812">Transmembrane</keyword>
<organism evidence="2 3">
    <name type="scientific">Candolleomyces aberdarensis</name>
    <dbReference type="NCBI Taxonomy" id="2316362"/>
    <lineage>
        <taxon>Eukaryota</taxon>
        <taxon>Fungi</taxon>
        <taxon>Dikarya</taxon>
        <taxon>Basidiomycota</taxon>
        <taxon>Agaricomycotina</taxon>
        <taxon>Agaricomycetes</taxon>
        <taxon>Agaricomycetidae</taxon>
        <taxon>Agaricales</taxon>
        <taxon>Agaricineae</taxon>
        <taxon>Psathyrellaceae</taxon>
        <taxon>Candolleomyces</taxon>
    </lineage>
</organism>
<feature type="transmembrane region" description="Helical" evidence="1">
    <location>
        <begin position="20"/>
        <end position="41"/>
    </location>
</feature>
<feature type="transmembrane region" description="Helical" evidence="1">
    <location>
        <begin position="108"/>
        <end position="131"/>
    </location>
</feature>
<keyword evidence="1" id="KW-1133">Transmembrane helix</keyword>
<proteinExistence type="predicted"/>
<dbReference type="OrthoDB" id="3208379at2759"/>
<protein>
    <submittedName>
        <fullName evidence="2">Uncharacterized protein</fullName>
    </submittedName>
</protein>
<accession>A0A4Q2DZ10</accession>
<name>A0A4Q2DZ10_9AGAR</name>
<sequence>MIRATVGFLSINDISNGARLAATVSALTSMSSIIIGVFSIWRHQANTSTKHSYTYMHNVQHSAFGIPGHAILLSLPPTLLVWAIVGFTVAILAYVVQGVTTADIWSKISAWTLLAIFVILLSAVILALYTFSIIWTLQRRKPLYWQNILQAVKGNRQFV</sequence>
<reference evidence="2 3" key="1">
    <citation type="submission" date="2019-01" db="EMBL/GenBank/DDBJ databases">
        <title>Draft genome sequence of Psathyrella aberdarensis IHI B618.</title>
        <authorList>
            <person name="Buettner E."/>
            <person name="Kellner H."/>
        </authorList>
    </citation>
    <scope>NUCLEOTIDE SEQUENCE [LARGE SCALE GENOMIC DNA]</scope>
    <source>
        <strain evidence="2 3">IHI B618</strain>
    </source>
</reference>
<dbReference type="Proteomes" id="UP000290288">
    <property type="component" value="Unassembled WGS sequence"/>
</dbReference>
<keyword evidence="3" id="KW-1185">Reference proteome</keyword>
<keyword evidence="1" id="KW-0472">Membrane</keyword>
<dbReference type="EMBL" id="SDEE01000016">
    <property type="protein sequence ID" value="RXW24594.1"/>
    <property type="molecule type" value="Genomic_DNA"/>
</dbReference>
<evidence type="ECO:0000256" key="1">
    <source>
        <dbReference type="SAM" id="Phobius"/>
    </source>
</evidence>
<evidence type="ECO:0000313" key="3">
    <source>
        <dbReference type="Proteomes" id="UP000290288"/>
    </source>
</evidence>
<feature type="transmembrane region" description="Helical" evidence="1">
    <location>
        <begin position="79"/>
        <end position="96"/>
    </location>
</feature>
<dbReference type="AlphaFoldDB" id="A0A4Q2DZ10"/>
<gene>
    <name evidence="2" type="ORF">EST38_g1226</name>
</gene>